<sequence length="204" mass="22430">MQALDQFDEDDAGTVFRDVITLALCGFVAIVILLLPHIRPEAKAAAQAEGMTSPGNVMVEVRWPDELDADVDLWVRAPGDVPVGYSNKSGVIFNLLRDDLGRNADPTRLNYEVAYSRGIPPGEYAVNIHLYRNKAMVTPIPVTVVTSVKRPDGETARQVLATTVDLDREGQELTVYRFKLGETGELTAGSVHSLPTPLRTWRKS</sequence>
<evidence type="ECO:0000313" key="2">
    <source>
        <dbReference type="EMBL" id="NYZ18182.1"/>
    </source>
</evidence>
<proteinExistence type="predicted"/>
<reference evidence="2 3" key="1">
    <citation type="submission" date="2020-05" db="EMBL/GenBank/DDBJ databases">
        <title>Azospirillum oleiclasticum sp. nov, a nitrogen-fixing and heavy crude oil-emulsifying bacterium isolated from the crude oil of Yumen Oilfield.</title>
        <authorList>
            <person name="Wu D."/>
            <person name="Cai M."/>
            <person name="Zhang X."/>
        </authorList>
    </citation>
    <scope>NUCLEOTIDE SEQUENCE [LARGE SCALE GENOMIC DNA]</scope>
    <source>
        <strain evidence="2 3">ROY-1-1-2</strain>
    </source>
</reference>
<dbReference type="EMBL" id="JABFDB010000001">
    <property type="protein sequence ID" value="NYZ18182.1"/>
    <property type="molecule type" value="Genomic_DNA"/>
</dbReference>
<dbReference type="Proteomes" id="UP000584642">
    <property type="component" value="Unassembled WGS sequence"/>
</dbReference>
<organism evidence="2 3">
    <name type="scientific">Azospirillum oleiclasticum</name>
    <dbReference type="NCBI Taxonomy" id="2735135"/>
    <lineage>
        <taxon>Bacteria</taxon>
        <taxon>Pseudomonadati</taxon>
        <taxon>Pseudomonadota</taxon>
        <taxon>Alphaproteobacteria</taxon>
        <taxon>Rhodospirillales</taxon>
        <taxon>Azospirillaceae</taxon>
        <taxon>Azospirillum</taxon>
    </lineage>
</organism>
<name>A0ABX2T1I9_9PROT</name>
<dbReference type="RefSeq" id="WP_180279948.1">
    <property type="nucleotide sequence ID" value="NZ_JABFDB010000001.1"/>
</dbReference>
<keyword evidence="1" id="KW-1133">Transmembrane helix</keyword>
<feature type="transmembrane region" description="Helical" evidence="1">
    <location>
        <begin position="15"/>
        <end position="35"/>
    </location>
</feature>
<gene>
    <name evidence="2" type="ORF">HND93_00540</name>
</gene>
<comment type="caution">
    <text evidence="2">The sequence shown here is derived from an EMBL/GenBank/DDBJ whole genome shotgun (WGS) entry which is preliminary data.</text>
</comment>
<evidence type="ECO:0000256" key="1">
    <source>
        <dbReference type="SAM" id="Phobius"/>
    </source>
</evidence>
<keyword evidence="1" id="KW-0472">Membrane</keyword>
<protein>
    <submittedName>
        <fullName evidence="2">Uncharacterized protein</fullName>
    </submittedName>
</protein>
<accession>A0ABX2T1I9</accession>
<keyword evidence="3" id="KW-1185">Reference proteome</keyword>
<keyword evidence="1" id="KW-0812">Transmembrane</keyword>
<evidence type="ECO:0000313" key="3">
    <source>
        <dbReference type="Proteomes" id="UP000584642"/>
    </source>
</evidence>